<evidence type="ECO:0000256" key="1">
    <source>
        <dbReference type="SAM" id="MobiDB-lite"/>
    </source>
</evidence>
<name>A0A3N9P4W5_9BACL</name>
<dbReference type="Gene3D" id="1.20.120.450">
    <property type="entry name" value="dinb family like domain"/>
    <property type="match status" value="1"/>
</dbReference>
<evidence type="ECO:0000313" key="2">
    <source>
        <dbReference type="EMBL" id="RQW11223.1"/>
    </source>
</evidence>
<sequence length="82" mass="9157">MYQSVEGLPAEYVWKRTSPTTLSIGNILMHVCGSEHQWIGNKLGGIPLERDRDLEMSATHGKDVGGASPCMEYRSNTKHRRA</sequence>
<proteinExistence type="predicted"/>
<evidence type="ECO:0008006" key="4">
    <source>
        <dbReference type="Google" id="ProtNLM"/>
    </source>
</evidence>
<keyword evidence="3" id="KW-1185">Reference proteome</keyword>
<organism evidence="2 3">
    <name type="scientific">Paenibacillus rhizophilus</name>
    <dbReference type="NCBI Taxonomy" id="1850366"/>
    <lineage>
        <taxon>Bacteria</taxon>
        <taxon>Bacillati</taxon>
        <taxon>Bacillota</taxon>
        <taxon>Bacilli</taxon>
        <taxon>Bacillales</taxon>
        <taxon>Paenibacillaceae</taxon>
        <taxon>Paenibacillus</taxon>
    </lineage>
</organism>
<reference evidence="2 3" key="1">
    <citation type="submission" date="2018-11" db="EMBL/GenBank/DDBJ databases">
        <title>Genome sequence of strain 7197.</title>
        <authorList>
            <person name="Gao J."/>
            <person name="Sun J."/>
        </authorList>
    </citation>
    <scope>NUCLEOTIDE SEQUENCE [LARGE SCALE GENOMIC DNA]</scope>
    <source>
        <strain evidence="2 3">7197</strain>
    </source>
</reference>
<dbReference type="EMBL" id="RQPI01000006">
    <property type="protein sequence ID" value="RQW11223.1"/>
    <property type="molecule type" value="Genomic_DNA"/>
</dbReference>
<dbReference type="OrthoDB" id="4548523at2"/>
<dbReference type="Proteomes" id="UP000282529">
    <property type="component" value="Unassembled WGS sequence"/>
</dbReference>
<dbReference type="AlphaFoldDB" id="A0A3N9P4W5"/>
<feature type="region of interest" description="Disordered" evidence="1">
    <location>
        <begin position="59"/>
        <end position="82"/>
    </location>
</feature>
<dbReference type="InterPro" id="IPR034660">
    <property type="entry name" value="DinB/YfiT-like"/>
</dbReference>
<comment type="caution">
    <text evidence="2">The sequence shown here is derived from an EMBL/GenBank/DDBJ whole genome shotgun (WGS) entry which is preliminary data.</text>
</comment>
<gene>
    <name evidence="2" type="ORF">EH198_12935</name>
</gene>
<dbReference type="SUPFAM" id="SSF109854">
    <property type="entry name" value="DinB/YfiT-like putative metalloenzymes"/>
    <property type="match status" value="1"/>
</dbReference>
<protein>
    <recommendedName>
        <fullName evidence="4">DUF664 domain-containing protein</fullName>
    </recommendedName>
</protein>
<accession>A0A3N9P4W5</accession>
<evidence type="ECO:0000313" key="3">
    <source>
        <dbReference type="Proteomes" id="UP000282529"/>
    </source>
</evidence>